<keyword evidence="2 5" id="KW-0689">Ribosomal protein</keyword>
<comment type="caution">
    <text evidence="6">The sequence shown here is derived from an EMBL/GenBank/DDBJ whole genome shotgun (WGS) entry which is preliminary data.</text>
</comment>
<keyword evidence="3 5" id="KW-0687">Ribonucleoprotein</keyword>
<dbReference type="GO" id="GO:0003735">
    <property type="term" value="F:structural constituent of ribosome"/>
    <property type="evidence" value="ECO:0007669"/>
    <property type="project" value="InterPro"/>
</dbReference>
<gene>
    <name evidence="5" type="primary">rpmC</name>
    <name evidence="6" type="ORF">COU43_03020</name>
</gene>
<evidence type="ECO:0000256" key="5">
    <source>
        <dbReference type="HAMAP-Rule" id="MF_00374"/>
    </source>
</evidence>
<protein>
    <recommendedName>
        <fullName evidence="4 5">Large ribosomal subunit protein uL29</fullName>
    </recommendedName>
</protein>
<dbReference type="SUPFAM" id="SSF46561">
    <property type="entry name" value="Ribosomal protein L29 (L29p)"/>
    <property type="match status" value="1"/>
</dbReference>
<dbReference type="Proteomes" id="UP000228909">
    <property type="component" value="Unassembled WGS sequence"/>
</dbReference>
<dbReference type="InterPro" id="IPR036049">
    <property type="entry name" value="Ribosomal_uL29_sf"/>
</dbReference>
<evidence type="ECO:0000256" key="1">
    <source>
        <dbReference type="ARBA" id="ARBA00009254"/>
    </source>
</evidence>
<dbReference type="GO" id="GO:1990904">
    <property type="term" value="C:ribonucleoprotein complex"/>
    <property type="evidence" value="ECO:0007669"/>
    <property type="project" value="UniProtKB-KW"/>
</dbReference>
<name>A0A2H0TIJ6_9BACT</name>
<organism evidence="6 7">
    <name type="scientific">Candidatus Nealsonbacteria bacterium CG10_big_fil_rev_8_21_14_0_10_37_25</name>
    <dbReference type="NCBI Taxonomy" id="1974711"/>
    <lineage>
        <taxon>Bacteria</taxon>
        <taxon>Candidatus Nealsoniibacteriota</taxon>
    </lineage>
</organism>
<comment type="similarity">
    <text evidence="1 5">Belongs to the universal ribosomal protein uL29 family.</text>
</comment>
<dbReference type="GO" id="GO:0006412">
    <property type="term" value="P:translation"/>
    <property type="evidence" value="ECO:0007669"/>
    <property type="project" value="UniProtKB-UniRule"/>
</dbReference>
<evidence type="ECO:0000313" key="6">
    <source>
        <dbReference type="EMBL" id="PIR71372.1"/>
    </source>
</evidence>
<dbReference type="AlphaFoldDB" id="A0A2H0TIJ6"/>
<dbReference type="CDD" id="cd00427">
    <property type="entry name" value="Ribosomal_L29_HIP"/>
    <property type="match status" value="1"/>
</dbReference>
<dbReference type="HAMAP" id="MF_00374">
    <property type="entry name" value="Ribosomal_uL29"/>
    <property type="match status" value="1"/>
</dbReference>
<reference evidence="7" key="1">
    <citation type="submission" date="2017-09" db="EMBL/GenBank/DDBJ databases">
        <title>Depth-based differentiation of microbial function through sediment-hosted aquifers and enrichment of novel symbionts in the deep terrestrial subsurface.</title>
        <authorList>
            <person name="Probst A.J."/>
            <person name="Ladd B."/>
            <person name="Jarett J.K."/>
            <person name="Geller-Mcgrath D.E."/>
            <person name="Sieber C.M.K."/>
            <person name="Emerson J.B."/>
            <person name="Anantharaman K."/>
            <person name="Thomas B.C."/>
            <person name="Malmstrom R."/>
            <person name="Stieglmeier M."/>
            <person name="Klingl A."/>
            <person name="Woyke T."/>
            <person name="Ryan C.M."/>
            <person name="Banfield J.F."/>
        </authorList>
    </citation>
    <scope>NUCLEOTIDE SEQUENCE [LARGE SCALE GENOMIC DNA]</scope>
</reference>
<dbReference type="EMBL" id="PFCK01000085">
    <property type="protein sequence ID" value="PIR71372.1"/>
    <property type="molecule type" value="Genomic_DNA"/>
</dbReference>
<evidence type="ECO:0000256" key="2">
    <source>
        <dbReference type="ARBA" id="ARBA00022980"/>
    </source>
</evidence>
<evidence type="ECO:0000313" key="7">
    <source>
        <dbReference type="Proteomes" id="UP000228909"/>
    </source>
</evidence>
<sequence length="69" mass="8235">MKITELHQKTKTELQKLLQDNRARLGQLRFDLAAGKVKNVREIRKIKKEIARILTILRIMNQNELRIKK</sequence>
<accession>A0A2H0TIJ6</accession>
<proteinExistence type="inferred from homology"/>
<dbReference type="Gene3D" id="1.10.287.310">
    <property type="match status" value="1"/>
</dbReference>
<dbReference type="GO" id="GO:0005840">
    <property type="term" value="C:ribosome"/>
    <property type="evidence" value="ECO:0007669"/>
    <property type="project" value="UniProtKB-KW"/>
</dbReference>
<dbReference type="InterPro" id="IPR001854">
    <property type="entry name" value="Ribosomal_uL29"/>
</dbReference>
<dbReference type="Pfam" id="PF00831">
    <property type="entry name" value="Ribosomal_L29"/>
    <property type="match status" value="1"/>
</dbReference>
<evidence type="ECO:0000256" key="3">
    <source>
        <dbReference type="ARBA" id="ARBA00023274"/>
    </source>
</evidence>
<dbReference type="NCBIfam" id="TIGR00012">
    <property type="entry name" value="L29"/>
    <property type="match status" value="1"/>
</dbReference>
<evidence type="ECO:0000256" key="4">
    <source>
        <dbReference type="ARBA" id="ARBA00035204"/>
    </source>
</evidence>